<dbReference type="RefSeq" id="WP_189630126.1">
    <property type="nucleotide sequence ID" value="NZ_BNAG01000003.1"/>
</dbReference>
<protein>
    <submittedName>
        <fullName evidence="1">Uncharacterized protein</fullName>
    </submittedName>
</protein>
<comment type="caution">
    <text evidence="1">The sequence shown here is derived from an EMBL/GenBank/DDBJ whole genome shotgun (WGS) entry which is preliminary data.</text>
</comment>
<keyword evidence="2" id="KW-1185">Reference proteome</keyword>
<dbReference type="EMBL" id="BNAG01000003">
    <property type="protein sequence ID" value="GHE65045.1"/>
    <property type="molecule type" value="Genomic_DNA"/>
</dbReference>
<sequence length="634" mass="70674">MIGIKLTTGFLKLYPSTSIELIRNNPLMAEDGKIPGTYTITIKVPNDADGYNARLLGAVNMVENYEAVINSEQEATLMFKGVPIERGLIIIKPGDEDTNFNIDFVGGLRAISRDIKDKKISEMSWSDVALHAIGFGTGSSAEVATTELMQTAQTAAVSAVNAARAAGHFYLHRYENRGFTEEPDFEGFVNHVNPTGQGVLQNGFFISKQFKFITGVTESANGGLELLSSGHISITVNSTTYSSTTANTSLMEKYKELATIVNAAELATGIKLTAVVDRANYYIDGGGNLAQNGENGHLLIEVKNGIDEDVDLSAFTTAESDSNWQEVENSEVTRYSNPYHYCPSFRFSQVFSKIEEDYNVKFTGAIFDNADLITAAFHTNTSMMVPVKIGDSPVDGEFYAFRQTFNTGDYLPNWTIGQWIREVALLFCCGVIYDQYSRVIKFTYLSDVIENTNYYDAKAQGIKFAKGVPDLSAYSGITFKYKGTKTTVQNQWTTNIITIGTGEKEYLISFQVLSPYFSTDEDVKEEPVIFFDRGINGSGQFFGWQETASFNYNLEIGAWGGNGIYEKFHKAWFRFLTTRKTLPVTALMELRHINQLNFTEKQMYDRVKYLVASAKIRLTMRGIDRTDLTLYSTL</sequence>
<gene>
    <name evidence="1" type="ORF">GCM10011340_20090</name>
</gene>
<proteinExistence type="predicted"/>
<dbReference type="Proteomes" id="UP000658258">
    <property type="component" value="Unassembled WGS sequence"/>
</dbReference>
<evidence type="ECO:0000313" key="1">
    <source>
        <dbReference type="EMBL" id="GHE65045.1"/>
    </source>
</evidence>
<reference evidence="2" key="1">
    <citation type="journal article" date="2019" name="Int. J. Syst. Evol. Microbiol.">
        <title>The Global Catalogue of Microorganisms (GCM) 10K type strain sequencing project: providing services to taxonomists for standard genome sequencing and annotation.</title>
        <authorList>
            <consortium name="The Broad Institute Genomics Platform"/>
            <consortium name="The Broad Institute Genome Sequencing Center for Infectious Disease"/>
            <person name="Wu L."/>
            <person name="Ma J."/>
        </authorList>
    </citation>
    <scope>NUCLEOTIDE SEQUENCE [LARGE SCALE GENOMIC DNA]</scope>
    <source>
        <strain evidence="2">CGMCC 1.15111</strain>
    </source>
</reference>
<accession>A0ABQ3I8F8</accession>
<name>A0ABQ3I8F8_9BACT</name>
<evidence type="ECO:0000313" key="2">
    <source>
        <dbReference type="Proteomes" id="UP000658258"/>
    </source>
</evidence>
<organism evidence="1 2">
    <name type="scientific">Roseivirga thermotolerans</name>
    <dbReference type="NCBI Taxonomy" id="1758176"/>
    <lineage>
        <taxon>Bacteria</taxon>
        <taxon>Pseudomonadati</taxon>
        <taxon>Bacteroidota</taxon>
        <taxon>Cytophagia</taxon>
        <taxon>Cytophagales</taxon>
        <taxon>Roseivirgaceae</taxon>
        <taxon>Roseivirga</taxon>
    </lineage>
</organism>